<evidence type="ECO:0000313" key="1">
    <source>
        <dbReference type="EMBL" id="MPN02203.1"/>
    </source>
</evidence>
<gene>
    <name evidence="1" type="ORF">SDC9_149417</name>
</gene>
<dbReference type="AlphaFoldDB" id="A0A645ENT2"/>
<reference evidence="1" key="1">
    <citation type="submission" date="2019-08" db="EMBL/GenBank/DDBJ databases">
        <authorList>
            <person name="Kucharzyk K."/>
            <person name="Murdoch R.W."/>
            <person name="Higgins S."/>
            <person name="Loffler F."/>
        </authorList>
    </citation>
    <scope>NUCLEOTIDE SEQUENCE</scope>
</reference>
<dbReference type="EMBL" id="VSSQ01048157">
    <property type="protein sequence ID" value="MPN02203.1"/>
    <property type="molecule type" value="Genomic_DNA"/>
</dbReference>
<accession>A0A645ENT2</accession>
<comment type="caution">
    <text evidence="1">The sequence shown here is derived from an EMBL/GenBank/DDBJ whole genome shotgun (WGS) entry which is preliminary data.</text>
</comment>
<proteinExistence type="predicted"/>
<dbReference type="AntiFam" id="ANF00217">
    <property type="entry name" value="Shadow ORF (opposite uvrB)"/>
</dbReference>
<organism evidence="1">
    <name type="scientific">bioreactor metagenome</name>
    <dbReference type="NCBI Taxonomy" id="1076179"/>
    <lineage>
        <taxon>unclassified sequences</taxon>
        <taxon>metagenomes</taxon>
        <taxon>ecological metagenomes</taxon>
    </lineage>
</organism>
<sequence>MVALGLADAVDGRDGGHDHHIAPLHDALGAGQAHLLDVLVDGAVLFDEQVALGHIGFRLVVVVVADEVLDRVFREKLPELRVQLCRQCLVGRKHDGGLAQARDHVGHGEGLARARHAQQRLEGLAVIDAFDQFFDGRRLIPRRWIGLEQLERRVRVLHETALRLGIHILFLHDLMSMTHRVSAE</sequence>
<name>A0A645ENT2_9ZZZZ</name>
<protein>
    <submittedName>
        <fullName evidence="1">Uncharacterized protein</fullName>
    </submittedName>
</protein>